<reference evidence="2" key="1">
    <citation type="submission" date="2014-11" db="EMBL/GenBank/DDBJ databases">
        <authorList>
            <person name="Amaro Gonzalez C."/>
        </authorList>
    </citation>
    <scope>NUCLEOTIDE SEQUENCE</scope>
</reference>
<name>A0A0E9TN54_ANGAN</name>
<organism evidence="2">
    <name type="scientific">Anguilla anguilla</name>
    <name type="common">European freshwater eel</name>
    <name type="synonym">Muraena anguilla</name>
    <dbReference type="NCBI Taxonomy" id="7936"/>
    <lineage>
        <taxon>Eukaryota</taxon>
        <taxon>Metazoa</taxon>
        <taxon>Chordata</taxon>
        <taxon>Craniata</taxon>
        <taxon>Vertebrata</taxon>
        <taxon>Euteleostomi</taxon>
        <taxon>Actinopterygii</taxon>
        <taxon>Neopterygii</taxon>
        <taxon>Teleostei</taxon>
        <taxon>Anguilliformes</taxon>
        <taxon>Anguillidae</taxon>
        <taxon>Anguilla</taxon>
    </lineage>
</organism>
<evidence type="ECO:0000256" key="1">
    <source>
        <dbReference type="SAM" id="MobiDB-lite"/>
    </source>
</evidence>
<accession>A0A0E9TN54</accession>
<protein>
    <submittedName>
        <fullName evidence="2">Uncharacterized protein</fullName>
    </submittedName>
</protein>
<feature type="compositionally biased region" description="Polar residues" evidence="1">
    <location>
        <begin position="14"/>
        <end position="35"/>
    </location>
</feature>
<evidence type="ECO:0000313" key="2">
    <source>
        <dbReference type="EMBL" id="JAH55129.1"/>
    </source>
</evidence>
<dbReference type="EMBL" id="GBXM01053448">
    <property type="protein sequence ID" value="JAH55129.1"/>
    <property type="molecule type" value="Transcribed_RNA"/>
</dbReference>
<dbReference type="AlphaFoldDB" id="A0A0E9TN54"/>
<sequence length="35" mass="3624">MKTTLIPVPPAGGSLSSGPTGNQWLRCSRPIASNE</sequence>
<feature type="region of interest" description="Disordered" evidence="1">
    <location>
        <begin position="1"/>
        <end position="35"/>
    </location>
</feature>
<reference evidence="2" key="2">
    <citation type="journal article" date="2015" name="Fish Shellfish Immunol.">
        <title>Early steps in the European eel (Anguilla anguilla)-Vibrio vulnificus interaction in the gills: Role of the RtxA13 toxin.</title>
        <authorList>
            <person name="Callol A."/>
            <person name="Pajuelo D."/>
            <person name="Ebbesson L."/>
            <person name="Teles M."/>
            <person name="MacKenzie S."/>
            <person name="Amaro C."/>
        </authorList>
    </citation>
    <scope>NUCLEOTIDE SEQUENCE</scope>
</reference>
<proteinExistence type="predicted"/>